<dbReference type="Proteomes" id="UP000297422">
    <property type="component" value="Unassembled WGS sequence"/>
</dbReference>
<reference evidence="2" key="1">
    <citation type="journal article" date="2019" name="PLoS Negl. Trop. Dis.">
        <title>Revisiting the worldwide diversity of Leptospira species in the environment.</title>
        <authorList>
            <person name="Vincent A.T."/>
            <person name="Schiettekatte O."/>
            <person name="Bourhy P."/>
            <person name="Veyrier F.J."/>
            <person name="Picardeau M."/>
        </authorList>
    </citation>
    <scope>NUCLEOTIDE SEQUENCE [LARGE SCALE GENOMIC DNA]</scope>
    <source>
        <strain evidence="2">201702407</strain>
    </source>
</reference>
<comment type="caution">
    <text evidence="1">The sequence shown here is derived from an EMBL/GenBank/DDBJ whole genome shotgun (WGS) entry which is preliminary data.</text>
</comment>
<proteinExistence type="predicted"/>
<evidence type="ECO:0000313" key="1">
    <source>
        <dbReference type="EMBL" id="TGM14203.1"/>
    </source>
</evidence>
<dbReference type="Pfam" id="PF11300">
    <property type="entry name" value="DUF3102"/>
    <property type="match status" value="1"/>
</dbReference>
<dbReference type="InterPro" id="IPR021451">
    <property type="entry name" value="DUF3102"/>
</dbReference>
<gene>
    <name evidence="1" type="ORF">EHQ90_12630</name>
</gene>
<evidence type="ECO:0000313" key="2">
    <source>
        <dbReference type="Proteomes" id="UP000297422"/>
    </source>
</evidence>
<organism evidence="1 2">
    <name type="scientific">Leptospira stimsonii</name>
    <dbReference type="NCBI Taxonomy" id="2202203"/>
    <lineage>
        <taxon>Bacteria</taxon>
        <taxon>Pseudomonadati</taxon>
        <taxon>Spirochaetota</taxon>
        <taxon>Spirochaetia</taxon>
        <taxon>Leptospirales</taxon>
        <taxon>Leptospiraceae</taxon>
        <taxon>Leptospira</taxon>
    </lineage>
</organism>
<protein>
    <submittedName>
        <fullName evidence="1">DUF3102 domain-containing protein</fullName>
    </submittedName>
</protein>
<dbReference type="EMBL" id="RQGT01000075">
    <property type="protein sequence ID" value="TGM14203.1"/>
    <property type="molecule type" value="Genomic_DNA"/>
</dbReference>
<accession>A0ABY2N181</accession>
<sequence>MSNDKKKNAILGQRTGFSKTSDDALIVQTDKVAESLNQLHQSILTSGKNMIKFAIEAGELLVKKKGELKHGEFTPWIEENLSFKVRTAQRYVKIYEMRETVNASALTHLEDAYKLVAGNFPAEKELNPIEKPTLNFKEVYTKFKSGNRLPAKEKTFLKEYLMIEKEKVLAKANKRISQIEEDLNSL</sequence>
<dbReference type="RefSeq" id="WP_135685524.1">
    <property type="nucleotide sequence ID" value="NZ_RQEQ01000072.1"/>
</dbReference>
<keyword evidence="2" id="KW-1185">Reference proteome</keyword>
<name>A0ABY2N181_9LEPT</name>